<dbReference type="EMBL" id="CP040442">
    <property type="protein sequence ID" value="QOW09380.1"/>
    <property type="molecule type" value="Genomic_DNA"/>
</dbReference>
<dbReference type="Gene3D" id="2.160.20.10">
    <property type="entry name" value="Single-stranded right-handed beta-helix, Pectin lyase-like"/>
    <property type="match status" value="1"/>
</dbReference>
<dbReference type="RefSeq" id="WP_193812596.1">
    <property type="nucleotide sequence ID" value="NZ_CP040442.1"/>
</dbReference>
<feature type="domain" description="Secretion system C-terminal sorting" evidence="3">
    <location>
        <begin position="419"/>
        <end position="486"/>
    </location>
</feature>
<keyword evidence="1 2" id="KW-0732">Signal</keyword>
<feature type="signal peptide" evidence="2">
    <location>
        <begin position="1"/>
        <end position="18"/>
    </location>
</feature>
<dbReference type="InterPro" id="IPR026444">
    <property type="entry name" value="Secre_tail"/>
</dbReference>
<gene>
    <name evidence="4" type="ORF">Q73A0000_02900</name>
</gene>
<reference evidence="4 5" key="1">
    <citation type="submission" date="2019-05" db="EMBL/GenBank/DDBJ databases">
        <title>Chryseobacterium sp. isolated from King George Island, maritime Antarctica.</title>
        <authorList>
            <person name="Peng X."/>
        </authorList>
    </citation>
    <scope>NUCLEOTIDE SEQUENCE [LARGE SCALE GENOMIC DNA]</scope>
    <source>
        <strain evidence="4 5">7-3A</strain>
    </source>
</reference>
<dbReference type="Pfam" id="PF18962">
    <property type="entry name" value="Por_Secre_tail"/>
    <property type="match status" value="1"/>
</dbReference>
<dbReference type="InterPro" id="IPR012334">
    <property type="entry name" value="Pectin_lyas_fold"/>
</dbReference>
<dbReference type="InterPro" id="IPR006626">
    <property type="entry name" value="PbH1"/>
</dbReference>
<dbReference type="InterPro" id="IPR022441">
    <property type="entry name" value="Para_beta_helix_rpt-2"/>
</dbReference>
<name>A0A7M2Y5J8_9FLAO</name>
<organism evidence="4 5">
    <name type="scientific">Kaistella flava</name>
    <name type="common">ex Peng et al. 2021</name>
    <dbReference type="NCBI Taxonomy" id="2038776"/>
    <lineage>
        <taxon>Bacteria</taxon>
        <taxon>Pseudomonadati</taxon>
        <taxon>Bacteroidota</taxon>
        <taxon>Flavobacteriia</taxon>
        <taxon>Flavobacteriales</taxon>
        <taxon>Weeksellaceae</taxon>
        <taxon>Chryseobacterium group</taxon>
        <taxon>Kaistella</taxon>
    </lineage>
</organism>
<evidence type="ECO:0000256" key="2">
    <source>
        <dbReference type="SAM" id="SignalP"/>
    </source>
</evidence>
<dbReference type="Proteomes" id="UP000594195">
    <property type="component" value="Chromosome"/>
</dbReference>
<keyword evidence="5" id="KW-1185">Reference proteome</keyword>
<dbReference type="NCBIfam" id="TIGR04183">
    <property type="entry name" value="Por_Secre_tail"/>
    <property type="match status" value="1"/>
</dbReference>
<accession>A0A7M2Y5J8</accession>
<dbReference type="SUPFAM" id="SSF51126">
    <property type="entry name" value="Pectin lyase-like"/>
    <property type="match status" value="1"/>
</dbReference>
<evidence type="ECO:0000313" key="4">
    <source>
        <dbReference type="EMBL" id="QOW09380.1"/>
    </source>
</evidence>
<evidence type="ECO:0000313" key="5">
    <source>
        <dbReference type="Proteomes" id="UP000594195"/>
    </source>
</evidence>
<feature type="chain" id="PRO_5032895198" evidence="2">
    <location>
        <begin position="19"/>
        <end position="487"/>
    </location>
</feature>
<evidence type="ECO:0000259" key="3">
    <source>
        <dbReference type="Pfam" id="PF18962"/>
    </source>
</evidence>
<protein>
    <submittedName>
        <fullName evidence="4">T9SS type A sorting domain-containing protein</fullName>
    </submittedName>
</protein>
<dbReference type="AlphaFoldDB" id="A0A7M2Y5J8"/>
<proteinExistence type="predicted"/>
<sequence>MKKLSTLFLSLLSVFLFSQFTSPGTGVTYNLNSLSAAAPTALVKDGTDYQMKANITITTGDVLLMDENTTLKIDGGLQLTIAGIYNTTASNFLITATNPAVIFKGIRLEEGSEATFKNTILEYGGGISCLTENFLMDNCTVRYFKSGLVTGAAVNFSRGNPVVTNSKFIDNDLPAVASGANLSVALEFTNNYLSGNTKLNSNRPQVNMGPSGSGTTKVLNNIILGDRTLTKVGGISVSSLLGVENNVKIEGNTVTDNRYGITVAGNASTGSISNNILTDNNSENIPNNGGSGISINGTGALGAGIKIEKNQIRGHLWGITIIGTMSADLGGGPLGSVGENIFKDNGNGGQLYALFNNTANPVSAKNNCWREGELSDDAMVEDVISHKVDDPALGLVNFKPYLCAKPLASVETKNLQASIYPNPSNGTFTLNAEKSGNVLITDVSGKVVYSGNVFKGKNTISVKSTSGVYFMVYQADGKTQSTKLMIK</sequence>
<evidence type="ECO:0000256" key="1">
    <source>
        <dbReference type="ARBA" id="ARBA00022729"/>
    </source>
</evidence>
<dbReference type="SMART" id="SM00710">
    <property type="entry name" value="PbH1"/>
    <property type="match status" value="7"/>
</dbReference>
<dbReference type="KEGG" id="kfa:Q73A0000_02900"/>
<dbReference type="NCBIfam" id="TIGR03804">
    <property type="entry name" value="para_beta_helix"/>
    <property type="match status" value="1"/>
</dbReference>
<dbReference type="InterPro" id="IPR011050">
    <property type="entry name" value="Pectin_lyase_fold/virulence"/>
</dbReference>